<dbReference type="PANTHER" id="PTHR35371">
    <property type="entry name" value="INNER MEMBRANE PROTEIN"/>
    <property type="match status" value="1"/>
</dbReference>
<proteinExistence type="predicted"/>
<evidence type="ECO:0000256" key="1">
    <source>
        <dbReference type="ARBA" id="ARBA00004370"/>
    </source>
</evidence>
<accession>A0A8H6Z0N9</accession>
<feature type="transmembrane region" description="Helical" evidence="5">
    <location>
        <begin position="12"/>
        <end position="28"/>
    </location>
</feature>
<keyword evidence="2 5" id="KW-0812">Transmembrane</keyword>
<dbReference type="EMBL" id="JACAZH010000005">
    <property type="protein sequence ID" value="KAF7367716.1"/>
    <property type="molecule type" value="Genomic_DNA"/>
</dbReference>
<evidence type="ECO:0000256" key="4">
    <source>
        <dbReference type="ARBA" id="ARBA00023136"/>
    </source>
</evidence>
<dbReference type="InterPro" id="IPR001129">
    <property type="entry name" value="Membr-assoc_MAPEG"/>
</dbReference>
<keyword evidence="7" id="KW-1185">Reference proteome</keyword>
<organism evidence="6 7">
    <name type="scientific">Mycena sanguinolenta</name>
    <dbReference type="NCBI Taxonomy" id="230812"/>
    <lineage>
        <taxon>Eukaryota</taxon>
        <taxon>Fungi</taxon>
        <taxon>Dikarya</taxon>
        <taxon>Basidiomycota</taxon>
        <taxon>Agaricomycotina</taxon>
        <taxon>Agaricomycetes</taxon>
        <taxon>Agaricomycetidae</taxon>
        <taxon>Agaricales</taxon>
        <taxon>Marasmiineae</taxon>
        <taxon>Mycenaceae</taxon>
        <taxon>Mycena</taxon>
    </lineage>
</organism>
<dbReference type="InterPro" id="IPR023352">
    <property type="entry name" value="MAPEG-like_dom_sf"/>
</dbReference>
<name>A0A8H6Z0N9_9AGAR</name>
<dbReference type="PANTHER" id="PTHR35371:SF1">
    <property type="entry name" value="BLR7753 PROTEIN"/>
    <property type="match status" value="1"/>
</dbReference>
<dbReference type="OrthoDB" id="2122304at2759"/>
<dbReference type="AlphaFoldDB" id="A0A8H6Z0N9"/>
<reference evidence="6" key="1">
    <citation type="submission" date="2020-05" db="EMBL/GenBank/DDBJ databases">
        <title>Mycena genomes resolve the evolution of fungal bioluminescence.</title>
        <authorList>
            <person name="Tsai I.J."/>
        </authorList>
    </citation>
    <scope>NUCLEOTIDE SEQUENCE</scope>
    <source>
        <strain evidence="6">160909Yilan</strain>
    </source>
</reference>
<dbReference type="Proteomes" id="UP000623467">
    <property type="component" value="Unassembled WGS sequence"/>
</dbReference>
<dbReference type="GO" id="GO:0016020">
    <property type="term" value="C:membrane"/>
    <property type="evidence" value="ECO:0007669"/>
    <property type="project" value="UniProtKB-SubCell"/>
</dbReference>
<sequence>MPASFLSTPLSFYSIPVVWLTAFFPVVLKTSTINKVKGFNNVQPRGNVARVSSDAKIPPEIAQRIERMEGAHFNGNENFPIWIAAVLAGNFAGLDNHTMNVIAIAYICGRVLYNYVYINQKTRFQSVLRTLVFFSTLSLPMYLLVSAANKLRKQ</sequence>
<evidence type="ECO:0000313" key="6">
    <source>
        <dbReference type="EMBL" id="KAF7367716.1"/>
    </source>
</evidence>
<dbReference type="SUPFAM" id="SSF161084">
    <property type="entry name" value="MAPEG domain-like"/>
    <property type="match status" value="1"/>
</dbReference>
<keyword evidence="4 5" id="KW-0472">Membrane</keyword>
<comment type="subcellular location">
    <subcellularLocation>
        <location evidence="1">Membrane</location>
    </subcellularLocation>
</comment>
<comment type="caution">
    <text evidence="6">The sequence shown here is derived from an EMBL/GenBank/DDBJ whole genome shotgun (WGS) entry which is preliminary data.</text>
</comment>
<gene>
    <name evidence="6" type="ORF">MSAN_00835400</name>
</gene>
<keyword evidence="3 5" id="KW-1133">Transmembrane helix</keyword>
<dbReference type="Gene3D" id="1.20.120.550">
    <property type="entry name" value="Membrane associated eicosanoid/glutathione metabolism-like domain"/>
    <property type="match status" value="1"/>
</dbReference>
<protein>
    <submittedName>
        <fullName evidence="6">Uncharacterized protein</fullName>
    </submittedName>
</protein>
<evidence type="ECO:0000256" key="5">
    <source>
        <dbReference type="SAM" id="Phobius"/>
    </source>
</evidence>
<evidence type="ECO:0000256" key="2">
    <source>
        <dbReference type="ARBA" id="ARBA00022692"/>
    </source>
</evidence>
<feature type="transmembrane region" description="Helical" evidence="5">
    <location>
        <begin position="127"/>
        <end position="148"/>
    </location>
</feature>
<evidence type="ECO:0000256" key="3">
    <source>
        <dbReference type="ARBA" id="ARBA00022989"/>
    </source>
</evidence>
<evidence type="ECO:0000313" key="7">
    <source>
        <dbReference type="Proteomes" id="UP000623467"/>
    </source>
</evidence>
<dbReference type="Pfam" id="PF01124">
    <property type="entry name" value="MAPEG"/>
    <property type="match status" value="1"/>
</dbReference>